<evidence type="ECO:0000256" key="5">
    <source>
        <dbReference type="ARBA" id="ARBA00023273"/>
    </source>
</evidence>
<dbReference type="InterPro" id="IPR053879">
    <property type="entry name" value="HYDIN_VesB_CFA65-like_Ig"/>
</dbReference>
<protein>
    <submittedName>
        <fullName evidence="7">Abnormal spindle-like microcephaly-assoc'd, ASPM-SPD-2-Hydin</fullName>
    </submittedName>
</protein>
<dbReference type="PANTHER" id="PTHR23053">
    <property type="entry name" value="DLEC1 DELETED IN LUNG AND ESOPHAGEAL CANCER 1"/>
    <property type="match status" value="1"/>
</dbReference>
<dbReference type="EMBL" id="FOAP01000008">
    <property type="protein sequence ID" value="SEL76109.1"/>
    <property type="molecule type" value="Genomic_DNA"/>
</dbReference>
<dbReference type="InterPro" id="IPR033305">
    <property type="entry name" value="Hydin-like"/>
</dbReference>
<keyword evidence="3" id="KW-0963">Cytoplasm</keyword>
<name>A0A1H7SUW7_STIAU</name>
<evidence type="ECO:0000256" key="1">
    <source>
        <dbReference type="ARBA" id="ARBA00004138"/>
    </source>
</evidence>
<evidence type="ECO:0000259" key="6">
    <source>
        <dbReference type="Pfam" id="PF22544"/>
    </source>
</evidence>
<dbReference type="PANTHER" id="PTHR23053:SF0">
    <property type="entry name" value="HYDROCEPHALUS-INDUCING PROTEIN HOMOLOG"/>
    <property type="match status" value="1"/>
</dbReference>
<dbReference type="GO" id="GO:0005737">
    <property type="term" value="C:cytoplasm"/>
    <property type="evidence" value="ECO:0007669"/>
    <property type="project" value="UniProtKB-SubCell"/>
</dbReference>
<dbReference type="PROSITE" id="PS51257">
    <property type="entry name" value="PROKAR_LIPOPROTEIN"/>
    <property type="match status" value="1"/>
</dbReference>
<dbReference type="Proteomes" id="UP000182719">
    <property type="component" value="Unassembled WGS sequence"/>
</dbReference>
<dbReference type="Gene3D" id="2.60.40.10">
    <property type="entry name" value="Immunoglobulins"/>
    <property type="match status" value="6"/>
</dbReference>
<evidence type="ECO:0000313" key="7">
    <source>
        <dbReference type="EMBL" id="SEL76109.1"/>
    </source>
</evidence>
<dbReference type="NCBIfam" id="NF012200">
    <property type="entry name" value="choice_anch_D"/>
    <property type="match status" value="3"/>
</dbReference>
<keyword evidence="8" id="KW-1185">Reference proteome</keyword>
<keyword evidence="4" id="KW-0969">Cilium</keyword>
<accession>A0A1H7SUW7</accession>
<keyword evidence="5" id="KW-0966">Cell projection</keyword>
<gene>
    <name evidence="7" type="ORF">SAMN05444354_108135</name>
</gene>
<evidence type="ECO:0000313" key="8">
    <source>
        <dbReference type="Proteomes" id="UP000182719"/>
    </source>
</evidence>
<comment type="subcellular location">
    <subcellularLocation>
        <location evidence="1">Cell projection</location>
        <location evidence="1">Cilium</location>
    </subcellularLocation>
    <subcellularLocation>
        <location evidence="2">Cytoplasm</location>
    </subcellularLocation>
</comment>
<evidence type="ECO:0000256" key="4">
    <source>
        <dbReference type="ARBA" id="ARBA00023069"/>
    </source>
</evidence>
<reference evidence="8" key="1">
    <citation type="submission" date="2016-10" db="EMBL/GenBank/DDBJ databases">
        <authorList>
            <person name="Varghese N."/>
            <person name="Submissions S."/>
        </authorList>
    </citation>
    <scope>NUCLEOTIDE SEQUENCE [LARGE SCALE GENOMIC DNA]</scope>
    <source>
        <strain evidence="8">DSM 17044</strain>
    </source>
</reference>
<feature type="domain" description="HYDIN/VesB/CFA65-like Ig-like" evidence="6">
    <location>
        <begin position="47"/>
        <end position="143"/>
    </location>
</feature>
<sequence length="1006" mass="106596">MDTDKGGTDMGQGWGWGRVLGLATVAAMAACHEPGRTRAVEAAAVVDTEALDFGEVPVGEWREREVLIRNVGYVPFSALEALALEGNPSYQVELTNGGGRVMPGESLPVKVRFHPLREGSIEERVRVATDANTGNEHTVRILGMGAPTQVGIQPPVLDFETLEVDSDRTLSLTITNPVDLPLTVTLGGEYAGTFSTDTITIPPHSTQQVSAKYLPRELGKMGARVEVRSCDGCTPSTADLAGHSVASAFVFEPTPVPFAPIPVHERTETVARARNITWRPVTISALNTSDVSFSTMTQLDGRAVQPGEAVDVRMEFAARASGPKVANLTVNYASDKARKTDVMLDARGGQPTLAVAPVALDFGELPVGGKLGKTIRITNGGTNGNLLFRGVRAGGGAGNFSVNVPTRGTQTYPWTGGAWPDLQAGDVPIAPGTDALDIQVFFEPTLDGNHSATLTLLSSDPFTPERTIVLTGRARVSGPCVFELTPQPALDFGNVVPGRGAVLGFRIGNPNRAECAVKDIHVSNSANGAFYMPGGRIDGGILAYDTAFSAQIAFRPPAAGTYAGELKITVNNPSQPTVTLPLRGVSETSCLVAAPSFVDFGPIRYDCQTQPRRTLISNRCYQPITVTSAEIGAGTSTQFQLANPLTAPRTLAPGEGFELEVTYSRTVLGQHFSPLFLRTDSEPNPLLVPLLAETNHEGLQLDQFTQGTDSQLDVLFVVSNTTTMQPYQQRLKAALPGWLEHARQQGVDVRAGVTSTGLVARGATCGGGAQGGEAGRLFPVDGSRSRVVSSTSPTAAQTLQSNVEVGVCHNLVQGLETTRQALSSPLVDSVDDVRTPQPNDGNLGLLRDTARLAVVTLADEDDHSGFAPDSYIQFLQAMKGPGMTHRTQFYALVPTDGSCSTAGDSGARFAEVAQATGGAVGSVCQGSYESFLERLIRRAGEPQADFTLTAQPSTTDAMTVRVQGRTLDPSQWTYDGARNAVVFRQGAVPQTGQNIQIRYRSVCQGL</sequence>
<organism evidence="7 8">
    <name type="scientific">Stigmatella aurantiaca</name>
    <dbReference type="NCBI Taxonomy" id="41"/>
    <lineage>
        <taxon>Bacteria</taxon>
        <taxon>Pseudomonadati</taxon>
        <taxon>Myxococcota</taxon>
        <taxon>Myxococcia</taxon>
        <taxon>Myxococcales</taxon>
        <taxon>Cystobacterineae</taxon>
        <taxon>Archangiaceae</taxon>
        <taxon>Stigmatella</taxon>
    </lineage>
</organism>
<evidence type="ECO:0000256" key="3">
    <source>
        <dbReference type="ARBA" id="ARBA00022490"/>
    </source>
</evidence>
<dbReference type="Pfam" id="PF22544">
    <property type="entry name" value="HYDIN_VesB_CFA65-like_Ig"/>
    <property type="match status" value="1"/>
</dbReference>
<evidence type="ECO:0000256" key="2">
    <source>
        <dbReference type="ARBA" id="ARBA00004496"/>
    </source>
</evidence>
<dbReference type="InterPro" id="IPR013783">
    <property type="entry name" value="Ig-like_fold"/>
</dbReference>
<proteinExistence type="predicted"/>
<dbReference type="AlphaFoldDB" id="A0A1H7SUW7"/>